<dbReference type="InterPro" id="IPR050090">
    <property type="entry name" value="Tyrosine_recombinase_XerCD"/>
</dbReference>
<evidence type="ECO:0000313" key="9">
    <source>
        <dbReference type="Proteomes" id="UP000617531"/>
    </source>
</evidence>
<dbReference type="PANTHER" id="PTHR30349">
    <property type="entry name" value="PHAGE INTEGRASE-RELATED"/>
    <property type="match status" value="1"/>
</dbReference>
<gene>
    <name evidence="8" type="ORF">GCM10011600_24470</name>
</gene>
<dbReference type="EMBL" id="BNAI01000006">
    <property type="protein sequence ID" value="GHF22479.1"/>
    <property type="molecule type" value="Genomic_DNA"/>
</dbReference>
<evidence type="ECO:0000256" key="2">
    <source>
        <dbReference type="ARBA" id="ARBA00022908"/>
    </source>
</evidence>
<dbReference type="InterPro" id="IPR058717">
    <property type="entry name" value="Phage_L5_Integrase_N"/>
</dbReference>
<dbReference type="Pfam" id="PF14659">
    <property type="entry name" value="Phage_int_SAM_3"/>
    <property type="match status" value="1"/>
</dbReference>
<dbReference type="InterPro" id="IPR011010">
    <property type="entry name" value="DNA_brk_join_enz"/>
</dbReference>
<comment type="similarity">
    <text evidence="1">Belongs to the 'phage' integrase family.</text>
</comment>
<keyword evidence="9" id="KW-1185">Reference proteome</keyword>
<proteinExistence type="inferred from homology"/>
<feature type="domain" description="Core-binding (CB)" evidence="7">
    <location>
        <begin position="56"/>
        <end position="137"/>
    </location>
</feature>
<comment type="caution">
    <text evidence="8">The sequence shown here is derived from an EMBL/GenBank/DDBJ whole genome shotgun (WGS) entry which is preliminary data.</text>
</comment>
<dbReference type="InterPro" id="IPR002104">
    <property type="entry name" value="Integrase_catalytic"/>
</dbReference>
<evidence type="ECO:0000313" key="8">
    <source>
        <dbReference type="EMBL" id="GHF22479.1"/>
    </source>
</evidence>
<dbReference type="GO" id="GO:0015074">
    <property type="term" value="P:DNA integration"/>
    <property type="evidence" value="ECO:0007669"/>
    <property type="project" value="UniProtKB-KW"/>
</dbReference>
<accession>A0A8J3M3E9</accession>
<dbReference type="PROSITE" id="PS51898">
    <property type="entry name" value="TYR_RECOMBINASE"/>
    <property type="match status" value="1"/>
</dbReference>
<dbReference type="PROSITE" id="PS51900">
    <property type="entry name" value="CB"/>
    <property type="match status" value="1"/>
</dbReference>
<evidence type="ECO:0000259" key="6">
    <source>
        <dbReference type="PROSITE" id="PS51898"/>
    </source>
</evidence>
<reference evidence="8" key="1">
    <citation type="journal article" date="2014" name="Int. J. Syst. Evol. Microbiol.">
        <title>Complete genome sequence of Corynebacterium casei LMG S-19264T (=DSM 44701T), isolated from a smear-ripened cheese.</title>
        <authorList>
            <consortium name="US DOE Joint Genome Institute (JGI-PGF)"/>
            <person name="Walter F."/>
            <person name="Albersmeier A."/>
            <person name="Kalinowski J."/>
            <person name="Ruckert C."/>
        </authorList>
    </citation>
    <scope>NUCLEOTIDE SEQUENCE</scope>
    <source>
        <strain evidence="8">CGMCC 1.16548</strain>
    </source>
</reference>
<dbReference type="InterPro" id="IPR010998">
    <property type="entry name" value="Integrase_recombinase_N"/>
</dbReference>
<sequence>MRRLPSGKWQARYFDASGRRHTAGTFGSEHDARRELARVEVGIDRGDWIDPEAGNVNFEKFVADYLETRSANLQPTTMSGYRSSLKHLLPTFGQVRIKNITPLLVEKWWAQMTKSAAGPQVRRAAYVLLSGSMRAAVRWGMILNSPCKIEGAFKDGSRPRPHLSAEQYAVIVGSMPEHYRVIFWTMLGAHLRLGELVGLNAGDFDPKVGTITVERQATPGDGGVELRATKTGTSRTVEVLEPALGMLRAYVAARPAHPKAPLFIGGLGTRISRSVLRAVWNRARVVAGLDWAHMHDVRHTGLTLVAAFASVAETMARGGHSSSAAAMRYQHAARSRDSVVAKAAGAELASLVGVGT</sequence>
<feature type="domain" description="Tyr recombinase" evidence="6">
    <location>
        <begin position="158"/>
        <end position="342"/>
    </location>
</feature>
<evidence type="ECO:0000259" key="7">
    <source>
        <dbReference type="PROSITE" id="PS51900"/>
    </source>
</evidence>
<name>A0A8J3M3E9_9MICO</name>
<evidence type="ECO:0000256" key="5">
    <source>
        <dbReference type="PROSITE-ProRule" id="PRU01248"/>
    </source>
</evidence>
<dbReference type="AlphaFoldDB" id="A0A8J3M3E9"/>
<dbReference type="InterPro" id="IPR004107">
    <property type="entry name" value="Integrase_SAM-like_N"/>
</dbReference>
<dbReference type="Pfam" id="PF00589">
    <property type="entry name" value="Phage_integrase"/>
    <property type="match status" value="1"/>
</dbReference>
<keyword evidence="4" id="KW-0233">DNA recombination</keyword>
<dbReference type="Gene3D" id="1.10.150.130">
    <property type="match status" value="1"/>
</dbReference>
<dbReference type="Pfam" id="PF26003">
    <property type="entry name" value="Integrase_N_phage"/>
    <property type="match status" value="1"/>
</dbReference>
<evidence type="ECO:0000256" key="3">
    <source>
        <dbReference type="ARBA" id="ARBA00023125"/>
    </source>
</evidence>
<dbReference type="InterPro" id="IPR044068">
    <property type="entry name" value="CB"/>
</dbReference>
<organism evidence="8 9">
    <name type="scientific">Pseudolysinimonas yzui</name>
    <dbReference type="NCBI Taxonomy" id="2708254"/>
    <lineage>
        <taxon>Bacteria</taxon>
        <taxon>Bacillati</taxon>
        <taxon>Actinomycetota</taxon>
        <taxon>Actinomycetes</taxon>
        <taxon>Micrococcales</taxon>
        <taxon>Microbacteriaceae</taxon>
        <taxon>Pseudolysinimonas</taxon>
    </lineage>
</organism>
<protein>
    <submittedName>
        <fullName evidence="8">Putative prophage phiRv2 integrase</fullName>
    </submittedName>
</protein>
<evidence type="ECO:0000256" key="4">
    <source>
        <dbReference type="ARBA" id="ARBA00023172"/>
    </source>
</evidence>
<reference evidence="8" key="2">
    <citation type="submission" date="2020-09" db="EMBL/GenBank/DDBJ databases">
        <authorList>
            <person name="Sun Q."/>
            <person name="Zhou Y."/>
        </authorList>
    </citation>
    <scope>NUCLEOTIDE SEQUENCE</scope>
    <source>
        <strain evidence="8">CGMCC 1.16548</strain>
    </source>
</reference>
<keyword evidence="2" id="KW-0229">DNA integration</keyword>
<keyword evidence="3 5" id="KW-0238">DNA-binding</keyword>
<evidence type="ECO:0000256" key="1">
    <source>
        <dbReference type="ARBA" id="ARBA00008857"/>
    </source>
</evidence>
<dbReference type="Proteomes" id="UP000617531">
    <property type="component" value="Unassembled WGS sequence"/>
</dbReference>
<dbReference type="Gene3D" id="1.10.443.10">
    <property type="entry name" value="Intergrase catalytic core"/>
    <property type="match status" value="1"/>
</dbReference>
<dbReference type="GO" id="GO:0006310">
    <property type="term" value="P:DNA recombination"/>
    <property type="evidence" value="ECO:0007669"/>
    <property type="project" value="UniProtKB-KW"/>
</dbReference>
<dbReference type="GO" id="GO:0003677">
    <property type="term" value="F:DNA binding"/>
    <property type="evidence" value="ECO:0007669"/>
    <property type="project" value="UniProtKB-UniRule"/>
</dbReference>
<dbReference type="PANTHER" id="PTHR30349:SF64">
    <property type="entry name" value="PROPHAGE INTEGRASE INTD-RELATED"/>
    <property type="match status" value="1"/>
</dbReference>
<dbReference type="InterPro" id="IPR013762">
    <property type="entry name" value="Integrase-like_cat_sf"/>
</dbReference>
<dbReference type="SUPFAM" id="SSF56349">
    <property type="entry name" value="DNA breaking-rejoining enzymes"/>
    <property type="match status" value="1"/>
</dbReference>